<evidence type="ECO:0000313" key="3">
    <source>
        <dbReference type="EnsemblPlants" id="Zm00001eb069140_P001"/>
    </source>
</evidence>
<dbReference type="OrthoDB" id="2015618at2759"/>
<sequence>MMELYSGYLEDHFNLHKLSSASPPQYMTPAASPAQFAPAPLRMGYGRPAPVMGMWSSEPFKVDSGGHATCSASTVMEADTKLETSRLQDVPQVALEPERSTDQETSRPPERVRTVMRRLAQNREAARKSRLRKKVATRSFGLHPAARDKPDEAGPARAGASTGSTAAGRVRKWEHGRPSSRIHRVDRSRRRRVRDRIQALGGRAEAAHGGADVGAPGAADVGAGAPLAGGDGAQQLRAPLQDQGAGRQRGRVPRHVGRVEDPRREVLPLDRRVQAVGGPKDSEPAAGAAGGGAAHARGRPPAHVNAGGGRAVAGHGEATAEPRRDPDRRG</sequence>
<dbReference type="EnsemblPlants" id="Zm00001eb069140_T001">
    <property type="protein sequence ID" value="Zm00001eb069140_P001"/>
    <property type="gene ID" value="Zm00001eb069140"/>
</dbReference>
<feature type="compositionally biased region" description="Low complexity" evidence="1">
    <location>
        <begin position="207"/>
        <end position="226"/>
    </location>
</feature>
<name>A0A804M9P6_MAIZE</name>
<reference evidence="4" key="1">
    <citation type="submission" date="2015-12" db="EMBL/GenBank/DDBJ databases">
        <title>Update maize B73 reference genome by single molecule sequencing technologies.</title>
        <authorList>
            <consortium name="Maize Genome Sequencing Project"/>
            <person name="Ware D."/>
        </authorList>
    </citation>
    <scope>NUCLEOTIDE SEQUENCE [LARGE SCALE GENOMIC DNA]</scope>
    <source>
        <strain evidence="4">cv. B73</strain>
    </source>
</reference>
<protein>
    <recommendedName>
        <fullName evidence="2">BZIP domain-containing protein</fullName>
    </recommendedName>
</protein>
<organism evidence="3 4">
    <name type="scientific">Zea mays</name>
    <name type="common">Maize</name>
    <dbReference type="NCBI Taxonomy" id="4577"/>
    <lineage>
        <taxon>Eukaryota</taxon>
        <taxon>Viridiplantae</taxon>
        <taxon>Streptophyta</taxon>
        <taxon>Embryophyta</taxon>
        <taxon>Tracheophyta</taxon>
        <taxon>Spermatophyta</taxon>
        <taxon>Magnoliopsida</taxon>
        <taxon>Liliopsida</taxon>
        <taxon>Poales</taxon>
        <taxon>Poaceae</taxon>
        <taxon>PACMAD clade</taxon>
        <taxon>Panicoideae</taxon>
        <taxon>Andropogonodae</taxon>
        <taxon>Andropogoneae</taxon>
        <taxon>Tripsacinae</taxon>
        <taxon>Zea</taxon>
    </lineage>
</organism>
<feature type="compositionally biased region" description="Basic and acidic residues" evidence="1">
    <location>
        <begin position="318"/>
        <end position="330"/>
    </location>
</feature>
<feature type="domain" description="BZIP" evidence="2">
    <location>
        <begin position="117"/>
        <end position="132"/>
    </location>
</feature>
<feature type="compositionally biased region" description="Low complexity" evidence="1">
    <location>
        <begin position="155"/>
        <end position="168"/>
    </location>
</feature>
<feature type="compositionally biased region" description="Basic and acidic residues" evidence="1">
    <location>
        <begin position="96"/>
        <end position="113"/>
    </location>
</feature>
<reference evidence="3" key="2">
    <citation type="submission" date="2019-07" db="EMBL/GenBank/DDBJ databases">
        <authorList>
            <person name="Seetharam A."/>
            <person name="Woodhouse M."/>
            <person name="Cannon E."/>
        </authorList>
    </citation>
    <scope>NUCLEOTIDE SEQUENCE [LARGE SCALE GENOMIC DNA]</scope>
    <source>
        <strain evidence="3">cv. B73</strain>
    </source>
</reference>
<accession>A0A804M9P6</accession>
<keyword evidence="4" id="KW-1185">Reference proteome</keyword>
<feature type="compositionally biased region" description="Basic residues" evidence="1">
    <location>
        <begin position="178"/>
        <end position="194"/>
    </location>
</feature>
<feature type="compositionally biased region" description="Basic and acidic residues" evidence="1">
    <location>
        <begin position="145"/>
        <end position="154"/>
    </location>
</feature>
<dbReference type="Gramene" id="Zm00001eb069140_T001">
    <property type="protein sequence ID" value="Zm00001eb069140_P001"/>
    <property type="gene ID" value="Zm00001eb069140"/>
</dbReference>
<dbReference type="PROSITE" id="PS00036">
    <property type="entry name" value="BZIP_BASIC"/>
    <property type="match status" value="1"/>
</dbReference>
<evidence type="ECO:0000256" key="1">
    <source>
        <dbReference type="SAM" id="MobiDB-lite"/>
    </source>
</evidence>
<dbReference type="AlphaFoldDB" id="A0A804M9P6"/>
<gene>
    <name evidence="3" type="primary">LOC100502433</name>
</gene>
<dbReference type="Proteomes" id="UP000007305">
    <property type="component" value="Chromosome 2"/>
</dbReference>
<evidence type="ECO:0000313" key="4">
    <source>
        <dbReference type="Proteomes" id="UP000007305"/>
    </source>
</evidence>
<feature type="region of interest" description="Disordered" evidence="1">
    <location>
        <begin position="84"/>
        <end position="330"/>
    </location>
</feature>
<dbReference type="GO" id="GO:0003700">
    <property type="term" value="F:DNA-binding transcription factor activity"/>
    <property type="evidence" value="ECO:0007669"/>
    <property type="project" value="InterPro"/>
</dbReference>
<proteinExistence type="predicted"/>
<feature type="compositionally biased region" description="Basic and acidic residues" evidence="1">
    <location>
        <begin position="257"/>
        <end position="273"/>
    </location>
</feature>
<evidence type="ECO:0000259" key="2">
    <source>
        <dbReference type="PROSITE" id="PS00036"/>
    </source>
</evidence>
<reference evidence="3" key="3">
    <citation type="submission" date="2021-05" db="UniProtKB">
        <authorList>
            <consortium name="EnsemblPlants"/>
        </authorList>
    </citation>
    <scope>IDENTIFICATION</scope>
    <source>
        <strain evidence="3">cv. B73</strain>
    </source>
</reference>
<dbReference type="InterPro" id="IPR004827">
    <property type="entry name" value="bZIP"/>
</dbReference>